<dbReference type="EMBL" id="CP048685">
    <property type="protein sequence ID" value="QPJ62803.1"/>
    <property type="molecule type" value="Genomic_DNA"/>
</dbReference>
<evidence type="ECO:0000313" key="3">
    <source>
        <dbReference type="Proteomes" id="UP000594688"/>
    </source>
</evidence>
<dbReference type="SMART" id="SM00530">
    <property type="entry name" value="HTH_XRE"/>
    <property type="match status" value="1"/>
</dbReference>
<organism evidence="2 3">
    <name type="scientific">Candidatus Nitronauta litoralis</name>
    <dbReference type="NCBI Taxonomy" id="2705533"/>
    <lineage>
        <taxon>Bacteria</taxon>
        <taxon>Pseudomonadati</taxon>
        <taxon>Nitrospinota/Tectimicrobiota group</taxon>
        <taxon>Nitrospinota</taxon>
        <taxon>Nitrospinia</taxon>
        <taxon>Nitrospinales</taxon>
        <taxon>Nitrospinaceae</taxon>
        <taxon>Candidatus Nitronauta</taxon>
    </lineage>
</organism>
<accession>A0A7T0BXN1</accession>
<evidence type="ECO:0000259" key="1">
    <source>
        <dbReference type="PROSITE" id="PS50943"/>
    </source>
</evidence>
<dbReference type="SUPFAM" id="SSF47413">
    <property type="entry name" value="lambda repressor-like DNA-binding domains"/>
    <property type="match status" value="1"/>
</dbReference>
<protein>
    <submittedName>
        <fullName evidence="2">Helix-turn-helix transcriptional regulator</fullName>
    </submittedName>
</protein>
<proteinExistence type="predicted"/>
<dbReference type="KEGG" id="nli:G3M70_13315"/>
<name>A0A7T0BXN1_9BACT</name>
<dbReference type="InterPro" id="IPR010982">
    <property type="entry name" value="Lambda_DNA-bd_dom_sf"/>
</dbReference>
<dbReference type="Gene3D" id="1.10.260.40">
    <property type="entry name" value="lambda repressor-like DNA-binding domains"/>
    <property type="match status" value="1"/>
</dbReference>
<dbReference type="Pfam" id="PF01381">
    <property type="entry name" value="HTH_3"/>
    <property type="match status" value="1"/>
</dbReference>
<dbReference type="PROSITE" id="PS50943">
    <property type="entry name" value="HTH_CROC1"/>
    <property type="match status" value="1"/>
</dbReference>
<dbReference type="InterPro" id="IPR001387">
    <property type="entry name" value="Cro/C1-type_HTH"/>
</dbReference>
<dbReference type="AlphaFoldDB" id="A0A7T0BXN1"/>
<dbReference type="GO" id="GO:0003677">
    <property type="term" value="F:DNA binding"/>
    <property type="evidence" value="ECO:0007669"/>
    <property type="project" value="InterPro"/>
</dbReference>
<reference evidence="2 3" key="1">
    <citation type="submission" date="2020-02" db="EMBL/GenBank/DDBJ databases">
        <title>Genomic and physiological characterization of two novel Nitrospinaceae genera.</title>
        <authorList>
            <person name="Mueller A.J."/>
            <person name="Jung M.-Y."/>
            <person name="Strachan C.R."/>
            <person name="Herbold C.W."/>
            <person name="Kirkegaard R.H."/>
            <person name="Daims H."/>
        </authorList>
    </citation>
    <scope>NUCLEOTIDE SEQUENCE [LARGE SCALE GENOMIC DNA]</scope>
    <source>
        <strain evidence="2">EB</strain>
    </source>
</reference>
<evidence type="ECO:0000313" key="2">
    <source>
        <dbReference type="EMBL" id="QPJ62803.1"/>
    </source>
</evidence>
<feature type="domain" description="HTH cro/C1-type" evidence="1">
    <location>
        <begin position="8"/>
        <end position="62"/>
    </location>
</feature>
<sequence length="182" mass="20608">MTILSRNMKVIRNNLNCTQTAFAQVLGIGFRTYVRYESGERDVPAATLVKISSLGNVSLDRLLTTPLDSEELNQPDTLIPPNKPEKLYVISGSLPEGRLMVKGYRDDFLITVNSREKKILNHFRKLPPKTREKCLRDVETLSLDSQTIPANKKKRASSKAVKRKNTSKLKKLARSIKKITIK</sequence>
<gene>
    <name evidence="2" type="ORF">G3M70_13315</name>
</gene>
<dbReference type="Proteomes" id="UP000594688">
    <property type="component" value="Chromosome"/>
</dbReference>
<dbReference type="CDD" id="cd00093">
    <property type="entry name" value="HTH_XRE"/>
    <property type="match status" value="1"/>
</dbReference>